<geneLocation type="plasmid" evidence="2 4">
    <name>pB</name>
</geneLocation>
<dbReference type="Proteomes" id="UP001214094">
    <property type="component" value="Plasmid unnamedB"/>
</dbReference>
<sequence>MKRTVMASLLASLSFGGGAVAQTATVIVPGEAQTYLLDQSSPSDVYQGDIAVGTRLPDTVEIQTFPDQPDYGYVVQTTKG</sequence>
<keyword evidence="1" id="KW-0732">Signal</keyword>
<dbReference type="EMBL" id="CP098809">
    <property type="protein sequence ID" value="USJ27022.1"/>
    <property type="molecule type" value="Genomic_DNA"/>
</dbReference>
<evidence type="ECO:0000256" key="1">
    <source>
        <dbReference type="SAM" id="SignalP"/>
    </source>
</evidence>
<dbReference type="GeneID" id="29522318"/>
<dbReference type="AlphaFoldDB" id="A0A9Q9DDI0"/>
<reference evidence="2" key="1">
    <citation type="submission" date="2022-06" db="EMBL/GenBank/DDBJ databases">
        <title>Physiological and biochemical characterization and genomic elucidation of a strain of the genus Ensifer adhaerens M8 that combines arsenic oxidation and chromium reduction.</title>
        <authorList>
            <person name="Li X."/>
            <person name="Yu c."/>
        </authorList>
    </citation>
    <scope>NUCLEOTIDE SEQUENCE</scope>
    <source>
        <strain evidence="2">M8</strain>
        <plasmid evidence="2">pB</plasmid>
    </source>
</reference>
<dbReference type="InterPro" id="IPR009642">
    <property type="entry name" value="DUF1236"/>
</dbReference>
<accession>A0A9Q9DDI0</accession>
<evidence type="ECO:0000313" key="2">
    <source>
        <dbReference type="EMBL" id="USJ27022.1"/>
    </source>
</evidence>
<geneLocation type="plasmid" evidence="3 5">
    <name>unnamedB</name>
</geneLocation>
<dbReference type="RefSeq" id="WP_234798887.1">
    <property type="nucleotide sequence ID" value="NZ_CP015882.1"/>
</dbReference>
<protein>
    <submittedName>
        <fullName evidence="2">DUF1236 domain-containing protein</fullName>
    </submittedName>
</protein>
<keyword evidence="5" id="KW-1185">Reference proteome</keyword>
<evidence type="ECO:0000313" key="5">
    <source>
        <dbReference type="Proteomes" id="UP001214094"/>
    </source>
</evidence>
<dbReference type="Proteomes" id="UP001055460">
    <property type="component" value="Plasmid pB"/>
</dbReference>
<name>A0A9Q9DDI0_ENSAD</name>
<keyword evidence="2" id="KW-0614">Plasmid</keyword>
<organism evidence="2 4">
    <name type="scientific">Ensifer adhaerens</name>
    <name type="common">Sinorhizobium morelense</name>
    <dbReference type="NCBI Taxonomy" id="106592"/>
    <lineage>
        <taxon>Bacteria</taxon>
        <taxon>Pseudomonadati</taxon>
        <taxon>Pseudomonadota</taxon>
        <taxon>Alphaproteobacteria</taxon>
        <taxon>Hyphomicrobiales</taxon>
        <taxon>Rhizobiaceae</taxon>
        <taxon>Sinorhizobium/Ensifer group</taxon>
        <taxon>Ensifer</taxon>
    </lineage>
</organism>
<proteinExistence type="predicted"/>
<feature type="signal peptide" evidence="1">
    <location>
        <begin position="1"/>
        <end position="21"/>
    </location>
</feature>
<feature type="chain" id="PRO_5040225267" evidence="1">
    <location>
        <begin position="22"/>
        <end position="80"/>
    </location>
</feature>
<reference evidence="3 5" key="2">
    <citation type="submission" date="2023-03" db="EMBL/GenBank/DDBJ databases">
        <title>Comparative genome and transcriptome analysis combination mining strategies for increasing vitamin B12 production of Ensifer adhaerens strain.</title>
        <authorList>
            <person name="Yongheng L."/>
        </authorList>
    </citation>
    <scope>NUCLEOTIDE SEQUENCE [LARGE SCALE GENOMIC DNA]</scope>
    <source>
        <strain evidence="3 5">Casida A-T305</strain>
        <plasmid evidence="3 5">unnamedB</plasmid>
    </source>
</reference>
<evidence type="ECO:0000313" key="4">
    <source>
        <dbReference type="Proteomes" id="UP001055460"/>
    </source>
</evidence>
<evidence type="ECO:0000313" key="3">
    <source>
        <dbReference type="EMBL" id="WFP95511.1"/>
    </source>
</evidence>
<gene>
    <name evidence="2" type="ORF">NE863_31500</name>
    <name evidence="3" type="ORF">P4B07_31310</name>
</gene>
<dbReference type="Pfam" id="PF06823">
    <property type="entry name" value="DUF1236"/>
    <property type="match status" value="1"/>
</dbReference>
<dbReference type="EMBL" id="CP121310">
    <property type="protein sequence ID" value="WFP95511.1"/>
    <property type="molecule type" value="Genomic_DNA"/>
</dbReference>